<proteinExistence type="predicted"/>
<dbReference type="GO" id="GO:0006044">
    <property type="term" value="P:N-acetylglucosamine metabolic process"/>
    <property type="evidence" value="ECO:0007669"/>
    <property type="project" value="TreeGrafter"/>
</dbReference>
<dbReference type="InterPro" id="IPR051135">
    <property type="entry name" value="Gal/GlcNAc/GalNAc_ST"/>
</dbReference>
<reference evidence="1 2" key="1">
    <citation type="submission" date="2019-06" db="EMBL/GenBank/DDBJ databases">
        <title>Sequencing the genomes of 1000 actinobacteria strains.</title>
        <authorList>
            <person name="Klenk H.-P."/>
        </authorList>
    </citation>
    <scope>NUCLEOTIDE SEQUENCE [LARGE SCALE GENOMIC DNA]</scope>
    <source>
        <strain evidence="1 2">DSM 18082</strain>
    </source>
</reference>
<dbReference type="InterPro" id="IPR027417">
    <property type="entry name" value="P-loop_NTPase"/>
</dbReference>
<dbReference type="PANTHER" id="PTHR10704">
    <property type="entry name" value="CARBOHYDRATE SULFOTRANSFERASE"/>
    <property type="match status" value="1"/>
</dbReference>
<dbReference type="PANTHER" id="PTHR10704:SF44">
    <property type="entry name" value="LD35051P-RELATED"/>
    <property type="match status" value="1"/>
</dbReference>
<dbReference type="RefSeq" id="WP_185746001.1">
    <property type="nucleotide sequence ID" value="NZ_BAAAKX010000009.1"/>
</dbReference>
<dbReference type="Proteomes" id="UP000319514">
    <property type="component" value="Unassembled WGS sequence"/>
</dbReference>
<dbReference type="Pfam" id="PF13469">
    <property type="entry name" value="Sulfotransfer_3"/>
    <property type="match status" value="1"/>
</dbReference>
<name>A0A542ZFD8_9MICO</name>
<dbReference type="EMBL" id="VFOQ01000001">
    <property type="protein sequence ID" value="TQL59048.1"/>
    <property type="molecule type" value="Genomic_DNA"/>
</dbReference>
<protein>
    <submittedName>
        <fullName evidence="1">Sulfotransferase family protein</fullName>
    </submittedName>
</protein>
<keyword evidence="2" id="KW-1185">Reference proteome</keyword>
<dbReference type="AlphaFoldDB" id="A0A542ZFD8"/>
<keyword evidence="1" id="KW-0808">Transferase</keyword>
<evidence type="ECO:0000313" key="2">
    <source>
        <dbReference type="Proteomes" id="UP000319514"/>
    </source>
</evidence>
<evidence type="ECO:0000313" key="1">
    <source>
        <dbReference type="EMBL" id="TQL59048.1"/>
    </source>
</evidence>
<comment type="caution">
    <text evidence="1">The sequence shown here is derived from an EMBL/GenBank/DDBJ whole genome shotgun (WGS) entry which is preliminary data.</text>
</comment>
<dbReference type="GO" id="GO:0006790">
    <property type="term" value="P:sulfur compound metabolic process"/>
    <property type="evidence" value="ECO:0007669"/>
    <property type="project" value="TreeGrafter"/>
</dbReference>
<organism evidence="1 2">
    <name type="scientific">Oryzihumus leptocrescens</name>
    <dbReference type="NCBI Taxonomy" id="297536"/>
    <lineage>
        <taxon>Bacteria</taxon>
        <taxon>Bacillati</taxon>
        <taxon>Actinomycetota</taxon>
        <taxon>Actinomycetes</taxon>
        <taxon>Micrococcales</taxon>
        <taxon>Intrasporangiaceae</taxon>
        <taxon>Oryzihumus</taxon>
    </lineage>
</organism>
<dbReference type="SUPFAM" id="SSF52540">
    <property type="entry name" value="P-loop containing nucleoside triphosphate hydrolases"/>
    <property type="match status" value="1"/>
</dbReference>
<gene>
    <name evidence="1" type="ORF">FB474_0394</name>
</gene>
<dbReference type="Gene3D" id="3.40.50.300">
    <property type="entry name" value="P-loop containing nucleotide triphosphate hydrolases"/>
    <property type="match status" value="1"/>
</dbReference>
<accession>A0A542ZFD8</accession>
<dbReference type="GO" id="GO:0001517">
    <property type="term" value="F:N-acetylglucosamine 6-O-sulfotransferase activity"/>
    <property type="evidence" value="ECO:0007669"/>
    <property type="project" value="TreeGrafter"/>
</dbReference>
<sequence>MLTFVLGTGRCGSTLVAELVARHPDVGFVSNVDDKLSRLNLKGRWNNALFARSDERDPSLRPFRDRRRALERGRLRVAPSEGWSVLERQVSGIFPQPTRDLTAADATPWLVGRIREFFDSRIEAQGKPMFMHHLTGWPRSGLLSAAYPEARYVNVIRDGRAVANSWLQMGWWDGYQGPERWYLGPLPKAYREEWEESGRSFVVLAGLGWKVLMDAIEEARQQAPAGHWLDVRLEDFMDDPRGQMEAVLDFLGLEWTPQYEAGFARHSFQASRGQAWRRDLNDAQVEQLERVIAKPLLEHGYELTNPRPAHRTR</sequence>